<keyword evidence="4" id="KW-1185">Reference proteome</keyword>
<dbReference type="Proteomes" id="UP001145021">
    <property type="component" value="Unassembled WGS sequence"/>
</dbReference>
<sequence>MENNSSDTTSDKDKNRLICLDTESSICLAFDKSLYSSRMLSAMAENRSIDPSVGQDIHMVPATGSSSETHFIPRVQEVNGSSDSQQKIQSVAESTKGIKAASDSSNHMSVVTADMAYAGDTEDYLQGVSDADTEMDRELQAAVDMVLNGEVNRDDGRVGMQRMGRRRAFYSSNGILGSARLLTGKIFKANGSSFVPVDNQQNNQEEPEQHEHRRLPVDQQGMADVPIDDGGAEVPSAEDNTETNTPGYFKRLNIKGLLASARFARTRNQLPTLSEGVTSMSSLEKEATERKITNGLPDPSSKTTVRAVCCLPEPVASTPFQGNRLLRPVVRFMQKRPMASLGIALTALAILLVVIIVVLVVCVFPFLMRTTLQDVSVVLTQVHAVPPAEVARDLRIGTAGRHSGRVAVEPLGMAVDRRGVANNKQHWAHEIKGESPNTMFSSIVRGQMMASAAMSSHHGNHLRHETMSNSIASASSHRSPANTVTAQSAAPVRQAPIEDVVTLTSIVTNTVHVAQHSTLGTAQPTHSFTPAAAIPTFLDAVKDATVASTSYMMQLAGNLTSGGPIGVSIEFTEPLRLLWRDTEVGVISRPEKIHIPGRGTTQFTWPPFEVIVAGGPSQMQNADRLLVAPSAAPLNSVGGGGGVAQRRTIGAGSVPVLGKTLSNRGFVHEGLADWFDAIQSHVPFTMQWRSRVKLSAMGLHTDNILFDKTVNILCGEARNCTIDGSAFFNKN</sequence>
<proteinExistence type="predicted"/>
<evidence type="ECO:0000313" key="3">
    <source>
        <dbReference type="EMBL" id="KAJ1646628.1"/>
    </source>
</evidence>
<keyword evidence="2" id="KW-0812">Transmembrane</keyword>
<gene>
    <name evidence="3" type="ORF">LPJ64_001909</name>
</gene>
<feature type="transmembrane region" description="Helical" evidence="2">
    <location>
        <begin position="341"/>
        <end position="368"/>
    </location>
</feature>
<keyword evidence="2" id="KW-0472">Membrane</keyword>
<organism evidence="3 4">
    <name type="scientific">Coemansia asiatica</name>
    <dbReference type="NCBI Taxonomy" id="1052880"/>
    <lineage>
        <taxon>Eukaryota</taxon>
        <taxon>Fungi</taxon>
        <taxon>Fungi incertae sedis</taxon>
        <taxon>Zoopagomycota</taxon>
        <taxon>Kickxellomycotina</taxon>
        <taxon>Kickxellomycetes</taxon>
        <taxon>Kickxellales</taxon>
        <taxon>Kickxellaceae</taxon>
        <taxon>Coemansia</taxon>
    </lineage>
</organism>
<reference evidence="3" key="1">
    <citation type="submission" date="2022-07" db="EMBL/GenBank/DDBJ databases">
        <title>Phylogenomic reconstructions and comparative analyses of Kickxellomycotina fungi.</title>
        <authorList>
            <person name="Reynolds N.K."/>
            <person name="Stajich J.E."/>
            <person name="Barry K."/>
            <person name="Grigoriev I.V."/>
            <person name="Crous P."/>
            <person name="Smith M.E."/>
        </authorList>
    </citation>
    <scope>NUCLEOTIDE SEQUENCE</scope>
    <source>
        <strain evidence="3">NBRC 105413</strain>
    </source>
</reference>
<comment type="caution">
    <text evidence="3">The sequence shown here is derived from an EMBL/GenBank/DDBJ whole genome shotgun (WGS) entry which is preliminary data.</text>
</comment>
<keyword evidence="2" id="KW-1133">Transmembrane helix</keyword>
<protein>
    <recommendedName>
        <fullName evidence="5">Transmembrane protein</fullName>
    </recommendedName>
</protein>
<name>A0A9W8CL11_9FUNG</name>
<feature type="compositionally biased region" description="Basic and acidic residues" evidence="1">
    <location>
        <begin position="207"/>
        <end position="216"/>
    </location>
</feature>
<dbReference type="AlphaFoldDB" id="A0A9W8CL11"/>
<feature type="compositionally biased region" description="Polar residues" evidence="1">
    <location>
        <begin position="78"/>
        <end position="93"/>
    </location>
</feature>
<accession>A0A9W8CL11</accession>
<feature type="region of interest" description="Disordered" evidence="1">
    <location>
        <begin position="195"/>
        <end position="246"/>
    </location>
</feature>
<feature type="region of interest" description="Disordered" evidence="1">
    <location>
        <begin position="77"/>
        <end position="100"/>
    </location>
</feature>
<evidence type="ECO:0000256" key="1">
    <source>
        <dbReference type="SAM" id="MobiDB-lite"/>
    </source>
</evidence>
<dbReference type="EMBL" id="JANBOH010000054">
    <property type="protein sequence ID" value="KAJ1646628.1"/>
    <property type="molecule type" value="Genomic_DNA"/>
</dbReference>
<evidence type="ECO:0000313" key="4">
    <source>
        <dbReference type="Proteomes" id="UP001145021"/>
    </source>
</evidence>
<evidence type="ECO:0008006" key="5">
    <source>
        <dbReference type="Google" id="ProtNLM"/>
    </source>
</evidence>
<evidence type="ECO:0000256" key="2">
    <source>
        <dbReference type="SAM" id="Phobius"/>
    </source>
</evidence>